<feature type="transmembrane region" description="Helical" evidence="8">
    <location>
        <begin position="12"/>
        <end position="35"/>
    </location>
</feature>
<gene>
    <name evidence="9" type="ORF">SAMN05660236_4318</name>
</gene>
<reference evidence="9 10" key="1">
    <citation type="submission" date="2017-02" db="EMBL/GenBank/DDBJ databases">
        <authorList>
            <person name="Peterson S.W."/>
        </authorList>
    </citation>
    <scope>NUCLEOTIDE SEQUENCE [LARGE SCALE GENOMIC DNA]</scope>
    <source>
        <strain evidence="9 10">DSM 25262</strain>
    </source>
</reference>
<keyword evidence="7 8" id="KW-0472">Membrane</keyword>
<evidence type="ECO:0000313" key="9">
    <source>
        <dbReference type="EMBL" id="SKC82927.1"/>
    </source>
</evidence>
<keyword evidence="6 8" id="KW-1133">Transmembrane helix</keyword>
<evidence type="ECO:0000256" key="6">
    <source>
        <dbReference type="ARBA" id="ARBA00022989"/>
    </source>
</evidence>
<evidence type="ECO:0000256" key="3">
    <source>
        <dbReference type="ARBA" id="ARBA00022670"/>
    </source>
</evidence>
<protein>
    <submittedName>
        <fullName evidence="9">Exosortase family protein XrtF</fullName>
    </submittedName>
</protein>
<evidence type="ECO:0000256" key="8">
    <source>
        <dbReference type="SAM" id="Phobius"/>
    </source>
</evidence>
<dbReference type="NCBIfam" id="TIGR04128">
    <property type="entry name" value="exoso_Fjoh_1448"/>
    <property type="match status" value="1"/>
</dbReference>
<evidence type="ECO:0000256" key="1">
    <source>
        <dbReference type="ARBA" id="ARBA00004651"/>
    </source>
</evidence>
<keyword evidence="5" id="KW-0378">Hydrolase</keyword>
<proteinExistence type="predicted"/>
<dbReference type="InterPro" id="IPR026392">
    <property type="entry name" value="Exo/Archaeosortase_dom"/>
</dbReference>
<dbReference type="OrthoDB" id="678161at2"/>
<dbReference type="InterPro" id="IPR019127">
    <property type="entry name" value="Exosortase"/>
</dbReference>
<evidence type="ECO:0000256" key="7">
    <source>
        <dbReference type="ARBA" id="ARBA00023136"/>
    </source>
</evidence>
<dbReference type="Proteomes" id="UP000190961">
    <property type="component" value="Unassembled WGS sequence"/>
</dbReference>
<dbReference type="GO" id="GO:0005886">
    <property type="term" value="C:plasma membrane"/>
    <property type="evidence" value="ECO:0007669"/>
    <property type="project" value="UniProtKB-SubCell"/>
</dbReference>
<dbReference type="GO" id="GO:0006508">
    <property type="term" value="P:proteolysis"/>
    <property type="evidence" value="ECO:0007669"/>
    <property type="project" value="UniProtKB-KW"/>
</dbReference>
<dbReference type="NCBIfam" id="TIGR04178">
    <property type="entry name" value="exo_archaeo"/>
    <property type="match status" value="1"/>
</dbReference>
<evidence type="ECO:0000256" key="2">
    <source>
        <dbReference type="ARBA" id="ARBA00022475"/>
    </source>
</evidence>
<keyword evidence="10" id="KW-1185">Reference proteome</keyword>
<keyword evidence="4 8" id="KW-0812">Transmembrane</keyword>
<dbReference type="Pfam" id="PF09721">
    <property type="entry name" value="Exosortase_EpsH"/>
    <property type="match status" value="1"/>
</dbReference>
<keyword evidence="2" id="KW-1003">Cell membrane</keyword>
<feature type="transmembrane region" description="Helical" evidence="8">
    <location>
        <begin position="47"/>
        <end position="65"/>
    </location>
</feature>
<accession>A0A1T5M3V3</accession>
<dbReference type="RefSeq" id="WP_079688855.1">
    <property type="nucleotide sequence ID" value="NZ_FUZU01000003.1"/>
</dbReference>
<keyword evidence="3" id="KW-0645">Protease</keyword>
<feature type="transmembrane region" description="Helical" evidence="8">
    <location>
        <begin position="151"/>
        <end position="169"/>
    </location>
</feature>
<evidence type="ECO:0000256" key="5">
    <source>
        <dbReference type="ARBA" id="ARBA00022801"/>
    </source>
</evidence>
<dbReference type="EMBL" id="FUZU01000003">
    <property type="protein sequence ID" value="SKC82927.1"/>
    <property type="molecule type" value="Genomic_DNA"/>
</dbReference>
<sequence length="181" mass="20788">MGALSFKEFKPTVYFLGKFVGLYIVLSLLYGMYITSYHPKPDPITQVVSNHSASVLIGLGMNVITENSMTKPTTTLFCDGKRIVSVYEGCNGINVMIVFISFIIAFGPFSKKMIWFIPVGFILIHLINLGRITMLFWVARNRPDYMYFTHKYFFTAIIYVAVLVLWIWWVRISPTTISQKK</sequence>
<name>A0A1T5M3V3_9BACT</name>
<dbReference type="InterPro" id="IPR026323">
    <property type="entry name" value="Exosortase-related_prot_XrtF"/>
</dbReference>
<feature type="transmembrane region" description="Helical" evidence="8">
    <location>
        <begin position="86"/>
        <end position="107"/>
    </location>
</feature>
<evidence type="ECO:0000313" key="10">
    <source>
        <dbReference type="Proteomes" id="UP000190961"/>
    </source>
</evidence>
<feature type="transmembrane region" description="Helical" evidence="8">
    <location>
        <begin position="113"/>
        <end position="139"/>
    </location>
</feature>
<evidence type="ECO:0000256" key="4">
    <source>
        <dbReference type="ARBA" id="ARBA00022692"/>
    </source>
</evidence>
<organism evidence="9 10">
    <name type="scientific">Ohtaekwangia koreensis</name>
    <dbReference type="NCBI Taxonomy" id="688867"/>
    <lineage>
        <taxon>Bacteria</taxon>
        <taxon>Pseudomonadati</taxon>
        <taxon>Bacteroidota</taxon>
        <taxon>Cytophagia</taxon>
        <taxon>Cytophagales</taxon>
        <taxon>Fulvivirgaceae</taxon>
        <taxon>Ohtaekwangia</taxon>
    </lineage>
</organism>
<dbReference type="GO" id="GO:0008233">
    <property type="term" value="F:peptidase activity"/>
    <property type="evidence" value="ECO:0007669"/>
    <property type="project" value="UniProtKB-KW"/>
</dbReference>
<comment type="subcellular location">
    <subcellularLocation>
        <location evidence="1">Cell membrane</location>
        <topology evidence="1">Multi-pass membrane protein</topology>
    </subcellularLocation>
</comment>
<dbReference type="AlphaFoldDB" id="A0A1T5M3V3"/>
<dbReference type="STRING" id="688867.SAMN05660236_4318"/>